<evidence type="ECO:0000256" key="1">
    <source>
        <dbReference type="SAM" id="MobiDB-lite"/>
    </source>
</evidence>
<evidence type="ECO:0000313" key="2">
    <source>
        <dbReference type="EMBL" id="KAK8223646.1"/>
    </source>
</evidence>
<organism evidence="2 3">
    <name type="scientific">Phyllosticta capitalensis</name>
    <dbReference type="NCBI Taxonomy" id="121624"/>
    <lineage>
        <taxon>Eukaryota</taxon>
        <taxon>Fungi</taxon>
        <taxon>Dikarya</taxon>
        <taxon>Ascomycota</taxon>
        <taxon>Pezizomycotina</taxon>
        <taxon>Dothideomycetes</taxon>
        <taxon>Dothideomycetes incertae sedis</taxon>
        <taxon>Botryosphaeriales</taxon>
        <taxon>Phyllostictaceae</taxon>
        <taxon>Phyllosticta</taxon>
    </lineage>
</organism>
<comment type="caution">
    <text evidence="2">The sequence shown here is derived from an EMBL/GenBank/DDBJ whole genome shotgun (WGS) entry which is preliminary data.</text>
</comment>
<feature type="region of interest" description="Disordered" evidence="1">
    <location>
        <begin position="143"/>
        <end position="212"/>
    </location>
</feature>
<gene>
    <name evidence="2" type="ORF">HDK90DRAFT_97585</name>
</gene>
<dbReference type="Proteomes" id="UP001492380">
    <property type="component" value="Unassembled WGS sequence"/>
</dbReference>
<feature type="compositionally biased region" description="Basic and acidic residues" evidence="1">
    <location>
        <begin position="161"/>
        <end position="171"/>
    </location>
</feature>
<keyword evidence="3" id="KW-1185">Reference proteome</keyword>
<proteinExistence type="predicted"/>
<sequence length="227" mass="26077">MRLNHESTFSKFTTQGVPKKMANQATLAQPGIRHFFCDLLYRYHFALRILTQMEEVFEKQGSSFLLVAHSLNTQNFRQSLSLLTSQVVASTKYLLPVSRCTQFANSAPSRKMPSPKSTIPIKRHASRIAYTPCTAQKSMYLSKTKQGRPSIHLQPTIHFRNQPDRPQETQRKPRPKSRPRQLGSHPSARRQQLSNHASHALPQDRSTSGRRMAHALHRHVDEMVERM</sequence>
<evidence type="ECO:0000313" key="3">
    <source>
        <dbReference type="Proteomes" id="UP001492380"/>
    </source>
</evidence>
<accession>A0ABR1YBQ9</accession>
<reference evidence="2 3" key="1">
    <citation type="submission" date="2024-04" db="EMBL/GenBank/DDBJ databases">
        <title>Phyllosticta paracitricarpa is synonymous to the EU quarantine fungus P. citricarpa based on phylogenomic analyses.</title>
        <authorList>
            <consortium name="Lawrence Berkeley National Laboratory"/>
            <person name="Van Ingen-Buijs V.A."/>
            <person name="Van Westerhoven A.C."/>
            <person name="Haridas S."/>
            <person name="Skiadas P."/>
            <person name="Martin F."/>
            <person name="Groenewald J.Z."/>
            <person name="Crous P.W."/>
            <person name="Seidl M.F."/>
        </authorList>
    </citation>
    <scope>NUCLEOTIDE SEQUENCE [LARGE SCALE GENOMIC DNA]</scope>
    <source>
        <strain evidence="2 3">CBS 123374</strain>
    </source>
</reference>
<dbReference type="EMBL" id="JBBWRZ010000013">
    <property type="protein sequence ID" value="KAK8223646.1"/>
    <property type="molecule type" value="Genomic_DNA"/>
</dbReference>
<name>A0ABR1YBQ9_9PEZI</name>
<feature type="region of interest" description="Disordered" evidence="1">
    <location>
        <begin position="105"/>
        <end position="125"/>
    </location>
</feature>
<protein>
    <submittedName>
        <fullName evidence="2">Uncharacterized protein</fullName>
    </submittedName>
</protein>